<dbReference type="EMBL" id="FNFF01000001">
    <property type="protein sequence ID" value="SDJ35509.1"/>
    <property type="molecule type" value="Genomic_DNA"/>
</dbReference>
<sequence>MHPRRNHAQVTRVHPAASHIAMGLFGGLGACMGAER</sequence>
<evidence type="ECO:0000313" key="2">
    <source>
        <dbReference type="Proteomes" id="UP000199155"/>
    </source>
</evidence>
<evidence type="ECO:0000313" key="1">
    <source>
        <dbReference type="EMBL" id="SDJ35509.1"/>
    </source>
</evidence>
<dbReference type="AlphaFoldDB" id="A0A1G8T1Q8"/>
<dbReference type="STRING" id="417292.SAMN05421806_1016"/>
<gene>
    <name evidence="1" type="ORF">SAMN05421806_1016</name>
</gene>
<dbReference type="PROSITE" id="PS51257">
    <property type="entry name" value="PROKAR_LIPOPROTEIN"/>
    <property type="match status" value="1"/>
</dbReference>
<accession>A0A1G8T1Q8</accession>
<name>A0A1G8T1Q8_9ACTN</name>
<keyword evidence="2" id="KW-1185">Reference proteome</keyword>
<reference evidence="1 2" key="1">
    <citation type="submission" date="2016-10" db="EMBL/GenBank/DDBJ databases">
        <authorList>
            <person name="de Groot N.N."/>
        </authorList>
    </citation>
    <scope>NUCLEOTIDE SEQUENCE [LARGE SCALE GENOMIC DNA]</scope>
    <source>
        <strain evidence="1 2">CGMCC 4.5727</strain>
    </source>
</reference>
<protein>
    <submittedName>
        <fullName evidence="1">Uncharacterized protein</fullName>
    </submittedName>
</protein>
<dbReference type="Proteomes" id="UP000199155">
    <property type="component" value="Unassembled WGS sequence"/>
</dbReference>
<proteinExistence type="predicted"/>
<organism evidence="1 2">
    <name type="scientific">Streptomyces indicus</name>
    <dbReference type="NCBI Taxonomy" id="417292"/>
    <lineage>
        <taxon>Bacteria</taxon>
        <taxon>Bacillati</taxon>
        <taxon>Actinomycetota</taxon>
        <taxon>Actinomycetes</taxon>
        <taxon>Kitasatosporales</taxon>
        <taxon>Streptomycetaceae</taxon>
        <taxon>Streptomyces</taxon>
    </lineage>
</organism>